<comment type="catalytic activity">
    <reaction evidence="10 11">
        <text>cutin + H2O = cutin monomers.</text>
        <dbReference type="EC" id="3.1.1.74"/>
    </reaction>
</comment>
<dbReference type="InterPro" id="IPR029058">
    <property type="entry name" value="AB_hydrolase_fold"/>
</dbReference>
<dbReference type="SUPFAM" id="SSF53474">
    <property type="entry name" value="alpha/beta-Hydrolases"/>
    <property type="match status" value="1"/>
</dbReference>
<gene>
    <name evidence="12" type="ORF">MCOR33_003348</name>
</gene>
<keyword evidence="5 11" id="KW-0964">Secreted</keyword>
<accession>A0ABQ8NRA1</accession>
<keyword evidence="13" id="KW-1185">Reference proteome</keyword>
<reference evidence="12" key="1">
    <citation type="submission" date="2021-01" db="EMBL/GenBank/DDBJ databases">
        <title>Deciphering the adaptive evolutionary patterns associated with biogeogrpahic diversity in the finger millet blast pathogen Magnaporthe oryzae in Eastern Africa.</title>
        <authorList>
            <person name="Onyema G."/>
            <person name="Shittu T.A."/>
            <person name="Dodsworth S."/>
            <person name="Devilliers S."/>
            <person name="Muthumeenakshi S."/>
            <person name="Sreenivasaprasad S."/>
        </authorList>
    </citation>
    <scope>NUCLEOTIDE SEQUENCE</scope>
    <source>
        <strain evidence="12">D15/s37</strain>
    </source>
</reference>
<comment type="subcellular location">
    <subcellularLocation>
        <location evidence="1 11">Secreted</location>
    </subcellularLocation>
</comment>
<keyword evidence="8" id="KW-0843">Virulence</keyword>
<evidence type="ECO:0000256" key="7">
    <source>
        <dbReference type="ARBA" id="ARBA00022801"/>
    </source>
</evidence>
<organism evidence="12 13">
    <name type="scientific">Pyricularia grisea</name>
    <name type="common">Crabgrass-specific blast fungus</name>
    <name type="synonym">Magnaporthe grisea</name>
    <dbReference type="NCBI Taxonomy" id="148305"/>
    <lineage>
        <taxon>Eukaryota</taxon>
        <taxon>Fungi</taxon>
        <taxon>Dikarya</taxon>
        <taxon>Ascomycota</taxon>
        <taxon>Pezizomycotina</taxon>
        <taxon>Sordariomycetes</taxon>
        <taxon>Sordariomycetidae</taxon>
        <taxon>Magnaporthales</taxon>
        <taxon>Pyriculariaceae</taxon>
        <taxon>Pyricularia</taxon>
    </lineage>
</organism>
<dbReference type="PROSITE" id="PS00931">
    <property type="entry name" value="CUTINASE_2"/>
    <property type="match status" value="1"/>
</dbReference>
<evidence type="ECO:0000256" key="10">
    <source>
        <dbReference type="ARBA" id="ARBA00034045"/>
    </source>
</evidence>
<dbReference type="InterPro" id="IPR043580">
    <property type="entry name" value="CUTINASE_1"/>
</dbReference>
<dbReference type="InterPro" id="IPR043579">
    <property type="entry name" value="CUTINASE_2"/>
</dbReference>
<comment type="similarity">
    <text evidence="2 11">Belongs to the cutinase family.</text>
</comment>
<feature type="chain" id="PRO_5044980517" description="Cutinase" evidence="11">
    <location>
        <begin position="18"/>
        <end position="228"/>
    </location>
</feature>
<dbReference type="InterPro" id="IPR011150">
    <property type="entry name" value="Cutinase_monf"/>
</dbReference>
<dbReference type="SMART" id="SM01110">
    <property type="entry name" value="Cutinase"/>
    <property type="match status" value="1"/>
</dbReference>
<dbReference type="PANTHER" id="PTHR48250:SF3">
    <property type="entry name" value="CUTINASE 1-RELATED"/>
    <property type="match status" value="1"/>
</dbReference>
<dbReference type="EC" id="3.1.1.74" evidence="3 11"/>
<name>A0ABQ8NRA1_PYRGI</name>
<evidence type="ECO:0000256" key="9">
    <source>
        <dbReference type="ARBA" id="ARBA00023157"/>
    </source>
</evidence>
<dbReference type="Gene3D" id="3.40.50.1820">
    <property type="entry name" value="alpha/beta hydrolase"/>
    <property type="match status" value="1"/>
</dbReference>
<protein>
    <recommendedName>
        <fullName evidence="3 11">Cutinase</fullName>
        <ecNumber evidence="3 11">3.1.1.74</ecNumber>
    </recommendedName>
</protein>
<dbReference type="EMBL" id="JABSND010000043">
    <property type="protein sequence ID" value="KAI6301002.1"/>
    <property type="molecule type" value="Genomic_DNA"/>
</dbReference>
<feature type="signal peptide" evidence="11">
    <location>
        <begin position="1"/>
        <end position="17"/>
    </location>
</feature>
<dbReference type="PRINTS" id="PR00129">
    <property type="entry name" value="CUTINASE"/>
</dbReference>
<evidence type="ECO:0000313" key="13">
    <source>
        <dbReference type="Proteomes" id="UP001059893"/>
    </source>
</evidence>
<evidence type="ECO:0000256" key="11">
    <source>
        <dbReference type="RuleBase" id="RU361263"/>
    </source>
</evidence>
<evidence type="ECO:0000256" key="2">
    <source>
        <dbReference type="ARBA" id="ARBA00007534"/>
    </source>
</evidence>
<keyword evidence="4 11" id="KW-0719">Serine esterase</keyword>
<evidence type="ECO:0000256" key="1">
    <source>
        <dbReference type="ARBA" id="ARBA00004613"/>
    </source>
</evidence>
<sequence>MKATTALTFLVATLASASPTGILEDRQLLGGRVGAVAKEFTMGGCKPIIMIFARGSTEIGNMGAICGPPTANGVKAKFGAGNVAVEGVDYAAGLATNFLRGGADPVGITEMKRLIAKANAECPDSMLVVGGYSQGAALTHRAVENLPQAQKNQIKAAFTFGDTQKQQDRNQIKGFPREKTNIICQPGDLVCVGTLTITPAHLSYGVRANEQVAFITKALMAAGAGSAR</sequence>
<evidence type="ECO:0000256" key="5">
    <source>
        <dbReference type="ARBA" id="ARBA00022525"/>
    </source>
</evidence>
<evidence type="ECO:0000256" key="8">
    <source>
        <dbReference type="ARBA" id="ARBA00023026"/>
    </source>
</evidence>
<dbReference type="Pfam" id="PF01083">
    <property type="entry name" value="Cutinase"/>
    <property type="match status" value="1"/>
</dbReference>
<dbReference type="InterPro" id="IPR000675">
    <property type="entry name" value="Cutinase/axe"/>
</dbReference>
<comment type="function">
    <text evidence="11">Catalyzes the hydrolysis of complex carboxylic polyesters found in the cell wall of plants. Degrades cutin, a macromolecule that forms the structure of the plant cuticle.</text>
</comment>
<evidence type="ECO:0000256" key="6">
    <source>
        <dbReference type="ARBA" id="ARBA00022729"/>
    </source>
</evidence>
<dbReference type="Proteomes" id="UP001059893">
    <property type="component" value="Unassembled WGS sequence"/>
</dbReference>
<evidence type="ECO:0000313" key="12">
    <source>
        <dbReference type="EMBL" id="KAI6301002.1"/>
    </source>
</evidence>
<proteinExistence type="inferred from homology"/>
<keyword evidence="6 11" id="KW-0732">Signal</keyword>
<dbReference type="PROSITE" id="PS00155">
    <property type="entry name" value="CUTINASE_1"/>
    <property type="match status" value="1"/>
</dbReference>
<dbReference type="PANTHER" id="PTHR48250">
    <property type="entry name" value="CUTINASE 2-RELATED"/>
    <property type="match status" value="1"/>
</dbReference>
<evidence type="ECO:0000256" key="4">
    <source>
        <dbReference type="ARBA" id="ARBA00022487"/>
    </source>
</evidence>
<keyword evidence="9" id="KW-1015">Disulfide bond</keyword>
<comment type="caution">
    <text evidence="12">The sequence shown here is derived from an EMBL/GenBank/DDBJ whole genome shotgun (WGS) entry which is preliminary data.</text>
</comment>
<evidence type="ECO:0000256" key="3">
    <source>
        <dbReference type="ARBA" id="ARBA00013095"/>
    </source>
</evidence>
<keyword evidence="7 11" id="KW-0378">Hydrolase</keyword>